<dbReference type="RefSeq" id="WP_157081752.1">
    <property type="nucleotide sequence ID" value="NZ_LOED01000056.1"/>
</dbReference>
<name>A0A140L0V0_9FIRM</name>
<dbReference type="Gene3D" id="3.90.550.10">
    <property type="entry name" value="Spore Coat Polysaccharide Biosynthesis Protein SpsA, Chain A"/>
    <property type="match status" value="1"/>
</dbReference>
<dbReference type="EMBL" id="LOED01000056">
    <property type="protein sequence ID" value="KXG74175.1"/>
    <property type="molecule type" value="Genomic_DNA"/>
</dbReference>
<evidence type="ECO:0000259" key="1">
    <source>
        <dbReference type="Pfam" id="PF00535"/>
    </source>
</evidence>
<organism evidence="2 3">
    <name type="scientific">Fervidicola ferrireducens</name>
    <dbReference type="NCBI Taxonomy" id="520764"/>
    <lineage>
        <taxon>Bacteria</taxon>
        <taxon>Bacillati</taxon>
        <taxon>Bacillota</taxon>
        <taxon>Clostridia</taxon>
        <taxon>Thermosediminibacterales</taxon>
        <taxon>Thermosediminibacteraceae</taxon>
        <taxon>Fervidicola</taxon>
    </lineage>
</organism>
<proteinExistence type="predicted"/>
<keyword evidence="2" id="KW-0328">Glycosyltransferase</keyword>
<dbReference type="GO" id="GO:0047267">
    <property type="term" value="F:undecaprenyl-phosphate mannosyltransferase activity"/>
    <property type="evidence" value="ECO:0007669"/>
    <property type="project" value="UniProtKB-EC"/>
</dbReference>
<sequence>MRRNSVKNDVSKTEGLIVIVPAYNEEARLKRLFDKWQDILNQYKCILVDDGSSDGTFLLAKTMNFLDVLKHERNLGKGAAVRTGILYAINRYNAKAVLFADADLSAGPKAWDVVAQGLQEADVAVGSRFACGAKVKRSKLRSVSSLAFHYLQKICLHLPVLDTQCGCKAFTRETAIKLFNPELRFPGFEFDLEILLRAVAQGLRIKEIGIEWHEERGSKVHITRDAIKLTRAVFVCQRELFGLQNAKEMPQ</sequence>
<reference evidence="2 3" key="1">
    <citation type="submission" date="2015-12" db="EMBL/GenBank/DDBJ databases">
        <title>Draft genome sequnece of Fervidicola ferrireducens strain Y170.</title>
        <authorList>
            <person name="Patel B.K."/>
        </authorList>
    </citation>
    <scope>NUCLEOTIDE SEQUENCE [LARGE SCALE GENOMIC DNA]</scope>
    <source>
        <strain evidence="2 3">Y170</strain>
    </source>
</reference>
<dbReference type="PANTHER" id="PTHR10859:SF91">
    <property type="entry name" value="DOLICHYL-PHOSPHATE BETA-GLUCOSYLTRANSFERASE"/>
    <property type="match status" value="1"/>
</dbReference>
<gene>
    <name evidence="2" type="ORF">AN618_23890</name>
</gene>
<dbReference type="InParanoid" id="A0A140L0V0"/>
<dbReference type="FunCoup" id="A0A140L0V0">
    <property type="interactions" value="343"/>
</dbReference>
<dbReference type="AlphaFoldDB" id="A0A140L0V0"/>
<dbReference type="Pfam" id="PF00535">
    <property type="entry name" value="Glycos_transf_2"/>
    <property type="match status" value="1"/>
</dbReference>
<protein>
    <submittedName>
        <fullName evidence="2">Undecaprenyl-phosphate mannosyltransferase</fullName>
        <ecNumber evidence="2">2.4.1.54</ecNumber>
    </submittedName>
</protein>
<evidence type="ECO:0000313" key="3">
    <source>
        <dbReference type="Proteomes" id="UP000070427"/>
    </source>
</evidence>
<comment type="caution">
    <text evidence="2">The sequence shown here is derived from an EMBL/GenBank/DDBJ whole genome shotgun (WGS) entry which is preliminary data.</text>
</comment>
<dbReference type="OrthoDB" id="9810303at2"/>
<keyword evidence="3" id="KW-1185">Reference proteome</keyword>
<dbReference type="InterPro" id="IPR029044">
    <property type="entry name" value="Nucleotide-diphossugar_trans"/>
</dbReference>
<dbReference type="PANTHER" id="PTHR10859">
    <property type="entry name" value="GLYCOSYL TRANSFERASE"/>
    <property type="match status" value="1"/>
</dbReference>
<evidence type="ECO:0000313" key="2">
    <source>
        <dbReference type="EMBL" id="KXG74175.1"/>
    </source>
</evidence>
<dbReference type="SUPFAM" id="SSF53448">
    <property type="entry name" value="Nucleotide-diphospho-sugar transferases"/>
    <property type="match status" value="1"/>
</dbReference>
<dbReference type="GO" id="GO:0006487">
    <property type="term" value="P:protein N-linked glycosylation"/>
    <property type="evidence" value="ECO:0007669"/>
    <property type="project" value="TreeGrafter"/>
</dbReference>
<feature type="domain" description="Glycosyltransferase 2-like" evidence="1">
    <location>
        <begin position="18"/>
        <end position="178"/>
    </location>
</feature>
<dbReference type="InterPro" id="IPR001173">
    <property type="entry name" value="Glyco_trans_2-like"/>
</dbReference>
<dbReference type="Proteomes" id="UP000070427">
    <property type="component" value="Unassembled WGS sequence"/>
</dbReference>
<keyword evidence="2" id="KW-0808">Transferase</keyword>
<dbReference type="STRING" id="520764.AN618_23890"/>
<accession>A0A140L0V0</accession>
<dbReference type="EC" id="2.4.1.54" evidence="2"/>